<keyword evidence="1" id="KW-0732">Signal</keyword>
<protein>
    <recommendedName>
        <fullName evidence="2">EGF-like domain-containing protein</fullName>
    </recommendedName>
</protein>
<reference evidence="3 4" key="1">
    <citation type="submission" date="2014-04" db="EMBL/GenBank/DDBJ databases">
        <title>Comparative Genomics of Cryptosporidium Species.</title>
        <authorList>
            <person name="Silva J.C."/>
            <person name="Su Q."/>
            <person name="Chalmers R."/>
            <person name="Chibucos M.C."/>
            <person name="Elwin K."/>
            <person name="Godinez A."/>
            <person name="Guo F."/>
            <person name="Huynh K."/>
            <person name="Orvis J."/>
            <person name="Ott S."/>
            <person name="Sadzewicz L."/>
            <person name="Sengamalay N."/>
            <person name="Shetty A."/>
            <person name="Sun M."/>
            <person name="Tallon L."/>
            <person name="Xiao L."/>
            <person name="Zhang H."/>
            <person name="Fraser C.M."/>
            <person name="Zhu G."/>
            <person name="Kissinger J."/>
            <person name="Widmer G."/>
        </authorList>
    </citation>
    <scope>NUCLEOTIDE SEQUENCE [LARGE SCALE GENOMIC DNA]</scope>
    <source>
        <strain evidence="3 4">UKMEL1</strain>
    </source>
</reference>
<organism evidence="3 4">
    <name type="scientific">Cryptosporidium meleagridis</name>
    <dbReference type="NCBI Taxonomy" id="93969"/>
    <lineage>
        <taxon>Eukaryota</taxon>
        <taxon>Sar</taxon>
        <taxon>Alveolata</taxon>
        <taxon>Apicomplexa</taxon>
        <taxon>Conoidasida</taxon>
        <taxon>Coccidia</taxon>
        <taxon>Eucoccidiorida</taxon>
        <taxon>Eimeriorina</taxon>
        <taxon>Cryptosporidiidae</taxon>
        <taxon>Cryptosporidium</taxon>
    </lineage>
</organism>
<dbReference type="PROSITE" id="PS01186">
    <property type="entry name" value="EGF_2"/>
    <property type="match status" value="1"/>
</dbReference>
<comment type="caution">
    <text evidence="3">The sequence shown here is derived from an EMBL/GenBank/DDBJ whole genome shotgun (WGS) entry which is preliminary data.</text>
</comment>
<dbReference type="VEuPathDB" id="CryptoDB:CmeUKMEL1_07420"/>
<evidence type="ECO:0000313" key="4">
    <source>
        <dbReference type="Proteomes" id="UP000236928"/>
    </source>
</evidence>
<sequence>MKTELFTFLIVHFTLRTFAAKSCEELTSNTFVLSYCKNGSKCTIDNVGGQGINNQLNCECLVGYSLPDCSLQIPETDDKDDNTTKNTCWVQDLLQLNQEFNNFSTFKHIFQ</sequence>
<accession>A0A2P4Z073</accession>
<dbReference type="AlphaFoldDB" id="A0A2P4Z073"/>
<gene>
    <name evidence="3" type="ORF">CmeUKMEL1_07420</name>
</gene>
<dbReference type="EMBL" id="JIBK01000014">
    <property type="protein sequence ID" value="POM83443.1"/>
    <property type="molecule type" value="Genomic_DNA"/>
</dbReference>
<dbReference type="InterPro" id="IPR000742">
    <property type="entry name" value="EGF"/>
</dbReference>
<name>A0A2P4Z073_9CRYT</name>
<proteinExistence type="predicted"/>
<dbReference type="OrthoDB" id="365216at2759"/>
<evidence type="ECO:0000256" key="1">
    <source>
        <dbReference type="SAM" id="SignalP"/>
    </source>
</evidence>
<feature type="signal peptide" evidence="1">
    <location>
        <begin position="1"/>
        <end position="19"/>
    </location>
</feature>
<evidence type="ECO:0000313" key="3">
    <source>
        <dbReference type="EMBL" id="POM83443.1"/>
    </source>
</evidence>
<keyword evidence="4" id="KW-1185">Reference proteome</keyword>
<dbReference type="Proteomes" id="UP000236928">
    <property type="component" value="Unassembled WGS sequence"/>
</dbReference>
<evidence type="ECO:0000259" key="2">
    <source>
        <dbReference type="PROSITE" id="PS01186"/>
    </source>
</evidence>
<feature type="chain" id="PRO_5015103467" description="EGF-like domain-containing protein" evidence="1">
    <location>
        <begin position="20"/>
        <end position="111"/>
    </location>
</feature>
<feature type="domain" description="EGF-like" evidence="2">
    <location>
        <begin position="58"/>
        <end position="69"/>
    </location>
</feature>